<proteinExistence type="predicted"/>
<dbReference type="PANTHER" id="PTHR43741:SF4">
    <property type="entry name" value="FMN-DEPENDENT NADH:QUINONE OXIDOREDUCTASE"/>
    <property type="match status" value="1"/>
</dbReference>
<dbReference type="Proteomes" id="UP000327030">
    <property type="component" value="Chromosome 1"/>
</dbReference>
<dbReference type="EMBL" id="CP043028">
    <property type="protein sequence ID" value="QFJ54239.1"/>
    <property type="molecule type" value="Genomic_DNA"/>
</dbReference>
<dbReference type="InterPro" id="IPR029039">
    <property type="entry name" value="Flavoprotein-like_sf"/>
</dbReference>
<name>A0A5P6VRC8_PSEXY</name>
<dbReference type="Gene3D" id="3.40.50.360">
    <property type="match status" value="1"/>
</dbReference>
<dbReference type="PANTHER" id="PTHR43741">
    <property type="entry name" value="FMN-DEPENDENT NADH-AZOREDUCTASE 1"/>
    <property type="match status" value="1"/>
</dbReference>
<protein>
    <submittedName>
        <fullName evidence="2">ACP phosphodiesterase</fullName>
    </submittedName>
</protein>
<dbReference type="RefSeq" id="WP_151622734.1">
    <property type="nucleotide sequence ID" value="NZ_CP043028.1"/>
</dbReference>
<dbReference type="InterPro" id="IPR003680">
    <property type="entry name" value="Flavodoxin_fold"/>
</dbReference>
<accession>A0A5P6VRC8</accession>
<evidence type="ECO:0000313" key="2">
    <source>
        <dbReference type="EMBL" id="QFJ54239.1"/>
    </source>
</evidence>
<sequence>MTLFINACVREKSRTKLLSDALLAKLGDYEEVNLEDIDFPKTDKSFLKKRDSLIASHSFDNPMFTLARHFAEADTIVIAAPYWDLSFPAVLKQYIEHINVLGITFEYTPEGFPKGLCRANKLYYVMTAGGTYVPEEFAFGYIKSLAENFYGIKDVKLIAATGLDIYGADEQAILKDALNRIEKI</sequence>
<feature type="domain" description="Flavodoxin-like fold" evidence="1">
    <location>
        <begin position="2"/>
        <end position="183"/>
    </location>
</feature>
<dbReference type="SUPFAM" id="SSF52218">
    <property type="entry name" value="Flavoproteins"/>
    <property type="match status" value="1"/>
</dbReference>
<dbReference type="OrthoDB" id="9805013at2"/>
<evidence type="ECO:0000259" key="1">
    <source>
        <dbReference type="Pfam" id="PF02525"/>
    </source>
</evidence>
<evidence type="ECO:0000313" key="3">
    <source>
        <dbReference type="Proteomes" id="UP000327030"/>
    </source>
</evidence>
<dbReference type="InterPro" id="IPR050104">
    <property type="entry name" value="FMN-dep_NADH:Q_OxRdtase_AzoR1"/>
</dbReference>
<dbReference type="Pfam" id="PF02525">
    <property type="entry name" value="Flavodoxin_2"/>
    <property type="match status" value="1"/>
</dbReference>
<dbReference type="AlphaFoldDB" id="A0A5P6VRC8"/>
<reference evidence="3" key="1">
    <citation type="submission" date="2019-08" db="EMBL/GenBank/DDBJ databases">
        <title>Complete Genome Sequence of the Polysaccharide-Degrading Rumen Bacterium Pseudobutyrivibrio xylanivorans MA3014.</title>
        <authorList>
            <person name="Palevich N."/>
            <person name="Maclean P.H."/>
            <person name="Kelly W.J."/>
            <person name="Leahy S.C."/>
            <person name="Rakonjac J."/>
            <person name="Attwood G.T."/>
        </authorList>
    </citation>
    <scope>NUCLEOTIDE SEQUENCE [LARGE SCALE GENOMIC DNA]</scope>
    <source>
        <strain evidence="3">MA3014</strain>
    </source>
</reference>
<organism evidence="2 3">
    <name type="scientific">Pseudobutyrivibrio xylanivorans</name>
    <dbReference type="NCBI Taxonomy" id="185007"/>
    <lineage>
        <taxon>Bacteria</taxon>
        <taxon>Bacillati</taxon>
        <taxon>Bacillota</taxon>
        <taxon>Clostridia</taxon>
        <taxon>Lachnospirales</taxon>
        <taxon>Lachnospiraceae</taxon>
        <taxon>Pseudobutyrivibrio</taxon>
    </lineage>
</organism>
<gene>
    <name evidence="2" type="ORF">FXF36_04825</name>
</gene>
<dbReference type="KEGG" id="pxv:FXF36_04825"/>